<organism evidence="3 4">
    <name type="scientific">Georgenia satyanarayanai</name>
    <dbReference type="NCBI Taxonomy" id="860221"/>
    <lineage>
        <taxon>Bacteria</taxon>
        <taxon>Bacillati</taxon>
        <taxon>Actinomycetota</taxon>
        <taxon>Actinomycetes</taxon>
        <taxon>Micrococcales</taxon>
        <taxon>Bogoriellaceae</taxon>
        <taxon>Georgenia</taxon>
    </lineage>
</organism>
<dbReference type="Pfam" id="PF00300">
    <property type="entry name" value="His_Phos_1"/>
    <property type="match status" value="1"/>
</dbReference>
<feature type="binding site" evidence="1">
    <location>
        <begin position="10"/>
        <end position="17"/>
    </location>
    <ligand>
        <name>substrate</name>
    </ligand>
</feature>
<evidence type="ECO:0000256" key="1">
    <source>
        <dbReference type="PIRSR" id="PIRSR613078-2"/>
    </source>
</evidence>
<dbReference type="SUPFAM" id="SSF53254">
    <property type="entry name" value="Phosphoglycerate mutase-like"/>
    <property type="match status" value="1"/>
</dbReference>
<gene>
    <name evidence="3" type="ORF">SAMN05216184_101437</name>
</gene>
<dbReference type="InterPro" id="IPR029033">
    <property type="entry name" value="His_PPase_superfam"/>
</dbReference>
<dbReference type="PROSITE" id="PS00175">
    <property type="entry name" value="PG_MUTASE"/>
    <property type="match status" value="1"/>
</dbReference>
<dbReference type="PANTHER" id="PTHR48100">
    <property type="entry name" value="BROAD-SPECIFICITY PHOSPHATASE YOR283W-RELATED"/>
    <property type="match status" value="1"/>
</dbReference>
<dbReference type="SMART" id="SM00855">
    <property type="entry name" value="PGAM"/>
    <property type="match status" value="1"/>
</dbReference>
<proteinExistence type="predicted"/>
<dbReference type="AlphaFoldDB" id="A0A2Y8ZXR8"/>
<dbReference type="InterPro" id="IPR013078">
    <property type="entry name" value="His_Pase_superF_clade-1"/>
</dbReference>
<feature type="region of interest" description="Disordered" evidence="2">
    <location>
        <begin position="200"/>
        <end position="229"/>
    </location>
</feature>
<accession>A0A2Y8ZXR8</accession>
<sequence>MDGMRLILVRHGQTSSNVADLLDTAEPGADLTALGRQQAAAVPRSLAEEDIDVVYASTLVRTQQTAAPLLAERGLELRVRDGIREIAAGDLEMRGDEASVRAYVGTIFSWADDPHRRVPGGENGHEVWQRFDEVVAEAHAEGAGTAVMFSHGAVIRSWTAVRAENVTGEHAAYHPISNTGAVVLEGSPSEGWWAELWEGEPLGGDRVSDAAHDGPAADPAPAEAVPSES</sequence>
<evidence type="ECO:0000313" key="3">
    <source>
        <dbReference type="EMBL" id="SSA36775.1"/>
    </source>
</evidence>
<evidence type="ECO:0000256" key="2">
    <source>
        <dbReference type="SAM" id="MobiDB-lite"/>
    </source>
</evidence>
<dbReference type="CDD" id="cd07067">
    <property type="entry name" value="HP_PGM_like"/>
    <property type="match status" value="1"/>
</dbReference>
<evidence type="ECO:0000313" key="4">
    <source>
        <dbReference type="Proteomes" id="UP000250222"/>
    </source>
</evidence>
<keyword evidence="4" id="KW-1185">Reference proteome</keyword>
<dbReference type="InterPro" id="IPR001345">
    <property type="entry name" value="PG/BPGM_mutase_AS"/>
</dbReference>
<reference evidence="3 4" key="1">
    <citation type="submission" date="2016-10" db="EMBL/GenBank/DDBJ databases">
        <authorList>
            <person name="Cai Z."/>
        </authorList>
    </citation>
    <scope>NUCLEOTIDE SEQUENCE [LARGE SCALE GENOMIC DNA]</scope>
    <source>
        <strain evidence="3 4">CGMCC 1.10826</strain>
    </source>
</reference>
<protein>
    <submittedName>
        <fullName evidence="3">Probable phosphoglycerate mutase</fullName>
    </submittedName>
</protein>
<name>A0A2Y8ZXR8_9MICO</name>
<dbReference type="Proteomes" id="UP000250222">
    <property type="component" value="Unassembled WGS sequence"/>
</dbReference>
<dbReference type="EMBL" id="UETB01000001">
    <property type="protein sequence ID" value="SSA36775.1"/>
    <property type="molecule type" value="Genomic_DNA"/>
</dbReference>
<dbReference type="GO" id="GO:0016791">
    <property type="term" value="F:phosphatase activity"/>
    <property type="evidence" value="ECO:0007669"/>
    <property type="project" value="TreeGrafter"/>
</dbReference>
<dbReference type="GO" id="GO:0005737">
    <property type="term" value="C:cytoplasm"/>
    <property type="evidence" value="ECO:0007669"/>
    <property type="project" value="TreeGrafter"/>
</dbReference>
<dbReference type="PANTHER" id="PTHR48100:SF58">
    <property type="entry name" value="PE-PGRS FAMILY PROTEIN PE_PGRS11"/>
    <property type="match status" value="1"/>
</dbReference>
<dbReference type="InterPro" id="IPR050275">
    <property type="entry name" value="PGM_Phosphatase"/>
</dbReference>
<dbReference type="Gene3D" id="3.40.50.1240">
    <property type="entry name" value="Phosphoglycerate mutase-like"/>
    <property type="match status" value="1"/>
</dbReference>
<feature type="compositionally biased region" description="Low complexity" evidence="2">
    <location>
        <begin position="213"/>
        <end position="229"/>
    </location>
</feature>
<feature type="binding site" evidence="1">
    <location>
        <position position="61"/>
    </location>
    <ligand>
        <name>substrate</name>
    </ligand>
</feature>